<dbReference type="SUPFAM" id="SSF51735">
    <property type="entry name" value="NAD(P)-binding Rossmann-fold domains"/>
    <property type="match status" value="1"/>
</dbReference>
<organism evidence="2 3">
    <name type="scientific">Kalanchoe fedtschenkoi</name>
    <name type="common">Lavender scallops</name>
    <name type="synonym">South American air plant</name>
    <dbReference type="NCBI Taxonomy" id="63787"/>
    <lineage>
        <taxon>Eukaryota</taxon>
        <taxon>Viridiplantae</taxon>
        <taxon>Streptophyta</taxon>
        <taxon>Embryophyta</taxon>
        <taxon>Tracheophyta</taxon>
        <taxon>Spermatophyta</taxon>
        <taxon>Magnoliopsida</taxon>
        <taxon>eudicotyledons</taxon>
        <taxon>Gunneridae</taxon>
        <taxon>Pentapetalae</taxon>
        <taxon>Saxifragales</taxon>
        <taxon>Crassulaceae</taxon>
        <taxon>Kalanchoe</taxon>
    </lineage>
</organism>
<keyword evidence="3" id="KW-1185">Reference proteome</keyword>
<dbReference type="GO" id="GO:0062046">
    <property type="term" value="F:dehydropipecolic acid reductase"/>
    <property type="evidence" value="ECO:0007669"/>
    <property type="project" value="EnsemblPlants"/>
</dbReference>
<proteinExistence type="inferred from homology"/>
<reference evidence="2" key="1">
    <citation type="submission" date="2021-01" db="UniProtKB">
        <authorList>
            <consortium name="EnsemblPlants"/>
        </authorList>
    </citation>
    <scope>IDENTIFICATION</scope>
</reference>
<dbReference type="PANTHER" id="PTHR13812:SF19">
    <property type="entry name" value="KETIMINE REDUCTASE MU-CRYSTALLIN"/>
    <property type="match status" value="1"/>
</dbReference>
<dbReference type="NCBIfam" id="NF004793">
    <property type="entry name" value="PRK06141.1"/>
    <property type="match status" value="1"/>
</dbReference>
<dbReference type="InterPro" id="IPR036291">
    <property type="entry name" value="NAD(P)-bd_dom_sf"/>
</dbReference>
<evidence type="ECO:0000313" key="3">
    <source>
        <dbReference type="Proteomes" id="UP000594263"/>
    </source>
</evidence>
<dbReference type="Proteomes" id="UP000594263">
    <property type="component" value="Unplaced"/>
</dbReference>
<dbReference type="GO" id="GO:0009627">
    <property type="term" value="P:systemic acquired resistance"/>
    <property type="evidence" value="ECO:0007669"/>
    <property type="project" value="EnsemblPlants"/>
</dbReference>
<accession>A0A7N0SVN9</accession>
<protein>
    <recommendedName>
        <fullName evidence="4">Ornithine cyclodeaminase</fullName>
    </recommendedName>
</protein>
<sequence length="330" mass="34998">MAATPMFISVSAVRSTLTYQTLIQHLRTSLPSLTPDTFTSPHRQNYAVSPSSSLLLMPAWSSAPSLPYIGVKLVTCFPANSSSSLPGVHGSFVLFSSADGQTLATMDGTELTHWRTACVSALASQLLSSPHSETLLMVGAGYLAPHLINAHLTTRPGVNRVVIWNRKEEKARQLANKLEAEGRFEGVVFESCGCLDDVVEVADIVSCATSAAGVALVKGGKLKKGAHLDLVGSFTPAMAECDDEAIRRGRVFVDNEAALVEAGELVGAFERGVIARDEIAGSLVELIKGETVGRRNGDEITVFKSVGSAAVDLLCAQMVYEAYITKANEG</sequence>
<dbReference type="GO" id="GO:0062034">
    <property type="term" value="P:L-pipecolic acid biosynthetic process"/>
    <property type="evidence" value="ECO:0007669"/>
    <property type="project" value="EnsemblPlants"/>
</dbReference>
<dbReference type="PANTHER" id="PTHR13812">
    <property type="entry name" value="KETIMINE REDUCTASE MU-CRYSTALLIN"/>
    <property type="match status" value="1"/>
</dbReference>
<name>A0A7N0SVN9_KALFE</name>
<evidence type="ECO:0000313" key="2">
    <source>
        <dbReference type="EnsemblPlants" id="Kaladp0008s0042.1.v1.1.CDS.1"/>
    </source>
</evidence>
<evidence type="ECO:0000256" key="1">
    <source>
        <dbReference type="ARBA" id="ARBA00008903"/>
    </source>
</evidence>
<dbReference type="EnsemblPlants" id="Kaladp0008s0042.1.v1.1">
    <property type="protein sequence ID" value="Kaladp0008s0042.1.v1.1.CDS.1"/>
    <property type="gene ID" value="Kaladp0008s0042.v1.1"/>
</dbReference>
<dbReference type="OMA" id="VKIVNVH"/>
<dbReference type="InterPro" id="IPR023401">
    <property type="entry name" value="ODC_N"/>
</dbReference>
<evidence type="ECO:0008006" key="4">
    <source>
        <dbReference type="Google" id="ProtNLM"/>
    </source>
</evidence>
<dbReference type="Gene3D" id="3.30.1780.10">
    <property type="entry name" value="ornithine cyclodeaminase, domain 1"/>
    <property type="match status" value="1"/>
</dbReference>
<dbReference type="Gramene" id="Kaladp0008s0042.1.v1.1">
    <property type="protein sequence ID" value="Kaladp0008s0042.1.v1.1.CDS.1"/>
    <property type="gene ID" value="Kaladp0008s0042.v1.1"/>
</dbReference>
<dbReference type="GO" id="GO:0009507">
    <property type="term" value="C:chloroplast"/>
    <property type="evidence" value="ECO:0007669"/>
    <property type="project" value="EnsemblPlants"/>
</dbReference>
<dbReference type="Pfam" id="PF02423">
    <property type="entry name" value="OCD_Mu_crystall"/>
    <property type="match status" value="1"/>
</dbReference>
<dbReference type="AlphaFoldDB" id="A0A7N0SVN9"/>
<dbReference type="FunFam" id="3.40.50.720:FF:000311">
    <property type="entry name" value="Ornithine cyclodeaminase"/>
    <property type="match status" value="1"/>
</dbReference>
<dbReference type="PIRSF" id="PIRSF001439">
    <property type="entry name" value="CryM"/>
    <property type="match status" value="1"/>
</dbReference>
<dbReference type="Gene3D" id="3.40.50.720">
    <property type="entry name" value="NAD(P)-binding Rossmann-like Domain"/>
    <property type="match status" value="1"/>
</dbReference>
<dbReference type="InterPro" id="IPR003462">
    <property type="entry name" value="ODC_Mu_crystall"/>
</dbReference>
<dbReference type="GO" id="GO:1901672">
    <property type="term" value="P:positive regulation of systemic acquired resistance"/>
    <property type="evidence" value="ECO:0007669"/>
    <property type="project" value="EnsemblPlants"/>
</dbReference>
<comment type="similarity">
    <text evidence="1">Belongs to the ornithine cyclodeaminase/mu-crystallin family.</text>
</comment>